<protein>
    <submittedName>
        <fullName evidence="1">Uncharacterized protein</fullName>
    </submittedName>
</protein>
<organism evidence="1 2">
    <name type="scientific">Athelia psychrophila</name>
    <dbReference type="NCBI Taxonomy" id="1759441"/>
    <lineage>
        <taxon>Eukaryota</taxon>
        <taxon>Fungi</taxon>
        <taxon>Dikarya</taxon>
        <taxon>Basidiomycota</taxon>
        <taxon>Agaricomycotina</taxon>
        <taxon>Agaricomycetes</taxon>
        <taxon>Agaricomycetidae</taxon>
        <taxon>Atheliales</taxon>
        <taxon>Atheliaceae</taxon>
        <taxon>Athelia</taxon>
    </lineage>
</organism>
<accession>A0A167TG57</accession>
<reference evidence="1 2" key="1">
    <citation type="journal article" date="2016" name="Mol. Biol. Evol.">
        <title>Comparative Genomics of Early-Diverging Mushroom-Forming Fungi Provides Insights into the Origins of Lignocellulose Decay Capabilities.</title>
        <authorList>
            <person name="Nagy L.G."/>
            <person name="Riley R."/>
            <person name="Tritt A."/>
            <person name="Adam C."/>
            <person name="Daum C."/>
            <person name="Floudas D."/>
            <person name="Sun H."/>
            <person name="Yadav J.S."/>
            <person name="Pangilinan J."/>
            <person name="Larsson K.H."/>
            <person name="Matsuura K."/>
            <person name="Barry K."/>
            <person name="Labutti K."/>
            <person name="Kuo R."/>
            <person name="Ohm R.A."/>
            <person name="Bhattacharya S.S."/>
            <person name="Shirouzu T."/>
            <person name="Yoshinaga Y."/>
            <person name="Martin F.M."/>
            <person name="Grigoriev I.V."/>
            <person name="Hibbett D.S."/>
        </authorList>
    </citation>
    <scope>NUCLEOTIDE SEQUENCE [LARGE SCALE GENOMIC DNA]</scope>
    <source>
        <strain evidence="1 2">CBS 109695</strain>
    </source>
</reference>
<keyword evidence="2" id="KW-1185">Reference proteome</keyword>
<name>A0A167TG57_9AGAM</name>
<evidence type="ECO:0000313" key="1">
    <source>
        <dbReference type="EMBL" id="KZP02908.1"/>
    </source>
</evidence>
<dbReference type="EMBL" id="KV418243">
    <property type="protein sequence ID" value="KZP02908.1"/>
    <property type="molecule type" value="Genomic_DNA"/>
</dbReference>
<proteinExistence type="predicted"/>
<gene>
    <name evidence="1" type="ORF">FIBSPDRAFT_969493</name>
</gene>
<dbReference type="AlphaFoldDB" id="A0A167TG57"/>
<evidence type="ECO:0000313" key="2">
    <source>
        <dbReference type="Proteomes" id="UP000076532"/>
    </source>
</evidence>
<dbReference type="Proteomes" id="UP000076532">
    <property type="component" value="Unassembled WGS sequence"/>
</dbReference>
<sequence>MHTTSHTIVPAPCPTFSPKLIALSIELPSPHAFAKRVGARYRCFIDCLRAAPPQMDVRASLVVTSSLRPLPPPPHYMQTSTSPRAISKCAGIMWCRASPTAHRPHTTPYRLQLPHPGSMCGGRPWPTLRSRLPAPTKNACLVTRSSALPFTPSPQAYAAGGDDNHFHRQHIPLDSGLLHRYLPLLGHSGSKPVRADGTFAALARPPLCILGPP</sequence>